<proteinExistence type="predicted"/>
<organism evidence="2 3">
    <name type="scientific">Effrenium voratum</name>
    <dbReference type="NCBI Taxonomy" id="2562239"/>
    <lineage>
        <taxon>Eukaryota</taxon>
        <taxon>Sar</taxon>
        <taxon>Alveolata</taxon>
        <taxon>Dinophyceae</taxon>
        <taxon>Suessiales</taxon>
        <taxon>Symbiodiniaceae</taxon>
        <taxon>Effrenium</taxon>
    </lineage>
</organism>
<protein>
    <submittedName>
        <fullName evidence="2">Uncharacterized protein</fullName>
    </submittedName>
</protein>
<evidence type="ECO:0000313" key="2">
    <source>
        <dbReference type="EMBL" id="CAJ1397947.1"/>
    </source>
</evidence>
<keyword evidence="1" id="KW-1133">Transmembrane helix</keyword>
<keyword evidence="3" id="KW-1185">Reference proteome</keyword>
<dbReference type="EMBL" id="CAUJNA010003283">
    <property type="protein sequence ID" value="CAJ1397947.1"/>
    <property type="molecule type" value="Genomic_DNA"/>
</dbReference>
<feature type="transmembrane region" description="Helical" evidence="1">
    <location>
        <begin position="6"/>
        <end position="26"/>
    </location>
</feature>
<comment type="caution">
    <text evidence="2">The sequence shown here is derived from an EMBL/GenBank/DDBJ whole genome shotgun (WGS) entry which is preliminary data.</text>
</comment>
<gene>
    <name evidence="2" type="ORF">EVOR1521_LOCUS21859</name>
</gene>
<evidence type="ECO:0000313" key="3">
    <source>
        <dbReference type="Proteomes" id="UP001178507"/>
    </source>
</evidence>
<dbReference type="Proteomes" id="UP001178507">
    <property type="component" value="Unassembled WGS sequence"/>
</dbReference>
<reference evidence="2" key="1">
    <citation type="submission" date="2023-08" db="EMBL/GenBank/DDBJ databases">
        <authorList>
            <person name="Chen Y."/>
            <person name="Shah S."/>
            <person name="Dougan E. K."/>
            <person name="Thang M."/>
            <person name="Chan C."/>
        </authorList>
    </citation>
    <scope>NUCLEOTIDE SEQUENCE</scope>
</reference>
<keyword evidence="1" id="KW-0472">Membrane</keyword>
<sequence>MEFQFIYVIYAFGSLFLIAIIGSAVLRYNRRRAQEQELQNQAYVPAPAPPVVVGPGLPDAQVVSAAVVAVPAVAATAGANFCSGCGNPLSGPFCSNCGRKHGVASAEA</sequence>
<accession>A0AA36J2I2</accession>
<dbReference type="AlphaFoldDB" id="A0AA36J2I2"/>
<evidence type="ECO:0000256" key="1">
    <source>
        <dbReference type="SAM" id="Phobius"/>
    </source>
</evidence>
<keyword evidence="1" id="KW-0812">Transmembrane</keyword>
<name>A0AA36J2I2_9DINO</name>